<protein>
    <submittedName>
        <fullName evidence="1">Uncharacterized protein</fullName>
    </submittedName>
</protein>
<gene>
    <name evidence="1" type="ORF">UFOVP244_81</name>
</gene>
<dbReference type="EMBL" id="LR798292">
    <property type="protein sequence ID" value="CAB5221094.1"/>
    <property type="molecule type" value="Genomic_DNA"/>
</dbReference>
<evidence type="ECO:0000313" key="1">
    <source>
        <dbReference type="EMBL" id="CAB5221094.1"/>
    </source>
</evidence>
<name>A0A6J7WYE4_9CAUD</name>
<accession>A0A6J7WYE4</accession>
<reference evidence="1" key="1">
    <citation type="submission" date="2020-05" db="EMBL/GenBank/DDBJ databases">
        <authorList>
            <person name="Chiriac C."/>
            <person name="Salcher M."/>
            <person name="Ghai R."/>
            <person name="Kavagutti S V."/>
        </authorList>
    </citation>
    <scope>NUCLEOTIDE SEQUENCE</scope>
</reference>
<organism evidence="1">
    <name type="scientific">uncultured Caudovirales phage</name>
    <dbReference type="NCBI Taxonomy" id="2100421"/>
    <lineage>
        <taxon>Viruses</taxon>
        <taxon>Duplodnaviria</taxon>
        <taxon>Heunggongvirae</taxon>
        <taxon>Uroviricota</taxon>
        <taxon>Caudoviricetes</taxon>
        <taxon>Peduoviridae</taxon>
        <taxon>Maltschvirus</taxon>
        <taxon>Maltschvirus maltsch</taxon>
    </lineage>
</organism>
<sequence length="190" mass="21442">MDELTEILAKIDDGASKGNREMVLVKARHLSPDIETAPFLLYLMGDSIEQISDKTKYPKEIIAVTARHYGWVEKREAFNKQGRSVPNEIQRHLVNTILATTYMAIQQEMAMVLRGERDPSQTKFIPKSINALQTLIQMVNTVNQIETKNPSMPPIKGENIQVNILQGDNPLSKADILKRLADTTDIITKE</sequence>
<proteinExistence type="predicted"/>